<evidence type="ECO:0000313" key="2">
    <source>
        <dbReference type="EMBL" id="OFW56280.1"/>
    </source>
</evidence>
<reference evidence="2 3" key="1">
    <citation type="journal article" date="2016" name="Nat. Commun.">
        <title>Thousands of microbial genomes shed light on interconnected biogeochemical processes in an aquifer system.</title>
        <authorList>
            <person name="Anantharaman K."/>
            <person name="Brown C.T."/>
            <person name="Hug L.A."/>
            <person name="Sharon I."/>
            <person name="Castelle C.J."/>
            <person name="Probst A.J."/>
            <person name="Thomas B.C."/>
            <person name="Singh A."/>
            <person name="Wilkins M.J."/>
            <person name="Karaoz U."/>
            <person name="Brodie E.L."/>
            <person name="Williams K.H."/>
            <person name="Hubbard S.S."/>
            <person name="Banfield J.F."/>
        </authorList>
    </citation>
    <scope>NUCLEOTIDE SEQUENCE [LARGE SCALE GENOMIC DNA]</scope>
</reference>
<organism evidence="2 3">
    <name type="scientific">Candidatus Solincola sediminis</name>
    <dbReference type="NCBI Taxonomy" id="1797199"/>
    <lineage>
        <taxon>Bacteria</taxon>
        <taxon>Bacillati</taxon>
        <taxon>Actinomycetota</taxon>
        <taxon>Candidatus Geothermincolia</taxon>
        <taxon>Candidatus Geothermincolales</taxon>
        <taxon>Candidatus Geothermincolaceae</taxon>
        <taxon>Candidatus Solincola</taxon>
    </lineage>
</organism>
<dbReference type="Proteomes" id="UP000177876">
    <property type="component" value="Unassembled WGS sequence"/>
</dbReference>
<dbReference type="Pfam" id="PF04015">
    <property type="entry name" value="DUF362"/>
    <property type="match status" value="1"/>
</dbReference>
<dbReference type="InterPro" id="IPR007160">
    <property type="entry name" value="DUF362"/>
</dbReference>
<name>A0A1F2WHF5_9ACTN</name>
<evidence type="ECO:0000259" key="1">
    <source>
        <dbReference type="Pfam" id="PF04015"/>
    </source>
</evidence>
<gene>
    <name evidence="2" type="ORF">A2Y75_03485</name>
</gene>
<evidence type="ECO:0000313" key="3">
    <source>
        <dbReference type="Proteomes" id="UP000177876"/>
    </source>
</evidence>
<dbReference type="EMBL" id="MELK01000047">
    <property type="protein sequence ID" value="OFW56280.1"/>
    <property type="molecule type" value="Genomic_DNA"/>
</dbReference>
<feature type="domain" description="DUF362" evidence="1">
    <location>
        <begin position="321"/>
        <end position="420"/>
    </location>
</feature>
<protein>
    <recommendedName>
        <fullName evidence="1">DUF362 domain-containing protein</fullName>
    </recommendedName>
</protein>
<dbReference type="AlphaFoldDB" id="A0A1F2WHF5"/>
<accession>A0A1F2WHF5</accession>
<feature type="non-terminal residue" evidence="2">
    <location>
        <position position="526"/>
    </location>
</feature>
<proteinExistence type="predicted"/>
<dbReference type="STRING" id="1797197.A2Y75_03485"/>
<sequence length="526" mass="57142">MRKADRFRRVFKVSYPFIALLCLAWVILRSGRKPSRLRYPCQQAALANSTWLLAGFGTGLFHFAWRNHGRWRKVLPAIGTTAVCLPLIFGGTSPSRASVFDIASAAERASSLQPAAWGGIDSDGNHDVFLVTNTPGPEGMRHAAVDSLIRLLGEGGVAFYQSAADYPGAGAGGLIAPSDVVLLKVNAAWDQRGMTNTDIIRGLISAILAHPDGFTGEVVLVENCEGGPDYTHALNNAENPSQSFQSVVASFGDPSRVSTSSWWSFTDNMVYEYDGGDFRQGYVVLGDNVSYPKFTTGRGTNISLRKGIWTGSGYDKERLKLINVPVLKSHNAMGATACVKNYMGVQSTHLSNNVHLDLMAGGFMGRMMNETIYPSLNILDAIWISPSHPDGPAGPYSKAVRTNILLAGIDPVALDWYAAKHVLYPVSGYGRHDPDTPYRENTNPYHDGTNSTGYPYNAFRMMLDSTASVLAQGGHEVTMDPARMTVHLRDLREGLYWSGGHCVTGVKDAGSSWNFAEGTTREGFDE</sequence>
<comment type="caution">
    <text evidence="2">The sequence shown here is derived from an EMBL/GenBank/DDBJ whole genome shotgun (WGS) entry which is preliminary data.</text>
</comment>